<dbReference type="GO" id="GO:0046052">
    <property type="term" value="P:UTP catabolic process"/>
    <property type="evidence" value="ECO:0007669"/>
    <property type="project" value="TreeGrafter"/>
</dbReference>
<dbReference type="NCBIfam" id="TIGR00444">
    <property type="entry name" value="mazG"/>
    <property type="match status" value="1"/>
</dbReference>
<evidence type="ECO:0000313" key="4">
    <source>
        <dbReference type="Proteomes" id="UP000010847"/>
    </source>
</evidence>
<dbReference type="RefSeq" id="WP_006717592.1">
    <property type="nucleotide sequence ID" value="NZ_CP007032.1"/>
</dbReference>
<sequence>MKSTLHVLGLGPAGLESMTLGTYRLILSADKVFVRTFSHPCVQDLLREGAKLESFDEYYEQGESFEEVYEKIVRRLETELKKHVEVIYAVPGHPAVAERSVQLIVDKLSLQFNVLLHPSVSFLDSIFTAVPLDPIQGVLIRNYDALKGSGLTGKEWLIIPQVYSSFIASDVKLDLMDVYPDEAPAIIVQALGTPEQVVQKVKLYELDHQKFDHLTTVLVPPHKDVISMVKLQDVMRTLRAPGGCPWDREQTHETLKPYLIEESYEVLEAIEQKDMYNLTEELGDLLLQVIFHAQLAHEAEEFEFDDILRGIIHKLIHRHPHVFGDVHVDNSEEVLQNWEEIKKQEKGEERAKGWFHFPQALPALMLATKTQKAVAKVGFDWPDQEGPIAKVREEIQELQEAMESGEGIQEEFGDILFALVNLARFLKLDPEDSLRKGVHKFQNRFEKMAELAFDNGEKLENMTLEEMDFYWEKAKIYEKSGKFIET</sequence>
<evidence type="ECO:0000259" key="2">
    <source>
        <dbReference type="Pfam" id="PF03819"/>
    </source>
</evidence>
<dbReference type="GO" id="GO:0008168">
    <property type="term" value="F:methyltransferase activity"/>
    <property type="evidence" value="ECO:0007669"/>
    <property type="project" value="InterPro"/>
</dbReference>
<dbReference type="CDD" id="cd11529">
    <property type="entry name" value="NTP-PPase_MazG_Cterm"/>
    <property type="match status" value="1"/>
</dbReference>
<dbReference type="InterPro" id="IPR014777">
    <property type="entry name" value="4pyrrole_Mease_sub1"/>
</dbReference>
<name>W0E894_9FIRM</name>
<dbReference type="PANTHER" id="PTHR30522">
    <property type="entry name" value="NUCLEOSIDE TRIPHOSPHATE PYROPHOSPHOHYDROLASE"/>
    <property type="match status" value="1"/>
</dbReference>
<accession>W0E894</accession>
<dbReference type="GO" id="GO:0046076">
    <property type="term" value="P:dTTP catabolic process"/>
    <property type="evidence" value="ECO:0007669"/>
    <property type="project" value="TreeGrafter"/>
</dbReference>
<feature type="domain" description="NTP pyrophosphohydrolase MazG-like" evidence="2">
    <location>
        <begin position="250"/>
        <end position="323"/>
    </location>
</feature>
<dbReference type="FunFam" id="1.10.287.1080:FF:000001">
    <property type="entry name" value="Nucleoside triphosphate pyrophosphohydrolase"/>
    <property type="match status" value="1"/>
</dbReference>
<dbReference type="GO" id="GO:0006950">
    <property type="term" value="P:response to stress"/>
    <property type="evidence" value="ECO:0007669"/>
    <property type="project" value="UniProtKB-ARBA"/>
</dbReference>
<gene>
    <name evidence="3" type="ORF">DESME_00320</name>
</gene>
<feature type="domain" description="Tetrapyrrole methylase" evidence="1">
    <location>
        <begin position="4"/>
        <end position="207"/>
    </location>
</feature>
<dbReference type="KEGG" id="dmt:DESME_00320"/>
<dbReference type="SUPFAM" id="SSF53790">
    <property type="entry name" value="Tetrapyrrole methylase"/>
    <property type="match status" value="1"/>
</dbReference>
<dbReference type="PANTHER" id="PTHR30522:SF0">
    <property type="entry name" value="NUCLEOSIDE TRIPHOSPHATE PYROPHOSPHOHYDROLASE"/>
    <property type="match status" value="1"/>
</dbReference>
<keyword evidence="4" id="KW-1185">Reference proteome</keyword>
<dbReference type="InterPro" id="IPR000878">
    <property type="entry name" value="4pyrrol_Mease"/>
</dbReference>
<dbReference type="InterPro" id="IPR035996">
    <property type="entry name" value="4pyrrol_Methylase_sf"/>
</dbReference>
<dbReference type="Pfam" id="PF00590">
    <property type="entry name" value="TP_methylase"/>
    <property type="match status" value="1"/>
</dbReference>
<dbReference type="Gene3D" id="1.10.287.1080">
    <property type="entry name" value="MazG-like"/>
    <property type="match status" value="2"/>
</dbReference>
<proteinExistence type="predicted"/>
<dbReference type="InterPro" id="IPR011551">
    <property type="entry name" value="NTP_PyrPHydrolase_MazG"/>
</dbReference>
<dbReference type="EMBL" id="CP007032">
    <property type="protein sequence ID" value="AHF05723.1"/>
    <property type="molecule type" value="Genomic_DNA"/>
</dbReference>
<dbReference type="InterPro" id="IPR048015">
    <property type="entry name" value="NTP-PPase_MazG-like_N"/>
</dbReference>
<dbReference type="Gene3D" id="3.40.1010.10">
    <property type="entry name" value="Cobalt-precorrin-4 Transmethylase, Domain 1"/>
    <property type="match status" value="1"/>
</dbReference>
<dbReference type="InterPro" id="IPR004518">
    <property type="entry name" value="MazG-like_dom"/>
</dbReference>
<dbReference type="STRING" id="871968.DESME_00320"/>
<dbReference type="InterPro" id="IPR024180">
    <property type="entry name" value="Tetrapyrrole_Mease/MazG_pred"/>
</dbReference>
<dbReference type="Proteomes" id="UP000010847">
    <property type="component" value="Chromosome"/>
</dbReference>
<reference evidence="3 4" key="1">
    <citation type="submission" date="2013-12" db="EMBL/GenBank/DDBJ databases">
        <authorList>
            <consortium name="DOE Joint Genome Institute"/>
            <person name="Smidt H."/>
            <person name="Huntemann M."/>
            <person name="Han J."/>
            <person name="Chen A."/>
            <person name="Kyrpides N."/>
            <person name="Mavromatis K."/>
            <person name="Markowitz V."/>
            <person name="Palaniappan K."/>
            <person name="Ivanova N."/>
            <person name="Schaumberg A."/>
            <person name="Pati A."/>
            <person name="Liolios K."/>
            <person name="Nordberg H.P."/>
            <person name="Cantor M.N."/>
            <person name="Hua S.X."/>
            <person name="Woyke T."/>
        </authorList>
    </citation>
    <scope>NUCLEOTIDE SEQUENCE [LARGE SCALE GENOMIC DNA]</scope>
    <source>
        <strain evidence="4">DSM 15288</strain>
    </source>
</reference>
<dbReference type="SUPFAM" id="SSF101386">
    <property type="entry name" value="all-alpha NTP pyrophosphatases"/>
    <property type="match status" value="2"/>
</dbReference>
<dbReference type="Pfam" id="PF03819">
    <property type="entry name" value="MazG"/>
    <property type="match status" value="2"/>
</dbReference>
<dbReference type="NCBIfam" id="NF007113">
    <property type="entry name" value="PRK09562.1"/>
    <property type="match status" value="1"/>
</dbReference>
<dbReference type="GO" id="GO:0047429">
    <property type="term" value="F:nucleoside triphosphate diphosphatase activity"/>
    <property type="evidence" value="ECO:0007669"/>
    <property type="project" value="InterPro"/>
</dbReference>
<keyword evidence="3" id="KW-0378">Hydrolase</keyword>
<evidence type="ECO:0000259" key="1">
    <source>
        <dbReference type="Pfam" id="PF00590"/>
    </source>
</evidence>
<dbReference type="CDD" id="cd11723">
    <property type="entry name" value="YabN_N_like"/>
    <property type="match status" value="1"/>
</dbReference>
<dbReference type="GO" id="GO:0046047">
    <property type="term" value="P:TTP catabolic process"/>
    <property type="evidence" value="ECO:0007669"/>
    <property type="project" value="TreeGrafter"/>
</dbReference>
<dbReference type="PIRSF" id="PIRSF002845">
    <property type="entry name" value="Ttrprl_mtas_MazG"/>
    <property type="match status" value="1"/>
</dbReference>
<dbReference type="InterPro" id="IPR048011">
    <property type="entry name" value="NTP-PPase_MazG-like_C"/>
</dbReference>
<dbReference type="eggNOG" id="COG3956">
    <property type="taxonomic scope" value="Bacteria"/>
</dbReference>
<dbReference type="InterPro" id="IPR035013">
    <property type="entry name" value="YabN_N"/>
</dbReference>
<dbReference type="AlphaFoldDB" id="W0E894"/>
<organism evidence="3 4">
    <name type="scientific">Desulfitobacterium metallireducens DSM 15288</name>
    <dbReference type="NCBI Taxonomy" id="871968"/>
    <lineage>
        <taxon>Bacteria</taxon>
        <taxon>Bacillati</taxon>
        <taxon>Bacillota</taxon>
        <taxon>Clostridia</taxon>
        <taxon>Eubacteriales</taxon>
        <taxon>Desulfitobacteriaceae</taxon>
        <taxon>Desulfitobacterium</taxon>
    </lineage>
</organism>
<dbReference type="GO" id="GO:0046061">
    <property type="term" value="P:dATP catabolic process"/>
    <property type="evidence" value="ECO:0007669"/>
    <property type="project" value="TreeGrafter"/>
</dbReference>
<dbReference type="CDD" id="cd11528">
    <property type="entry name" value="NTP-PPase_MazG_Nterm"/>
    <property type="match status" value="1"/>
</dbReference>
<evidence type="ECO:0000313" key="3">
    <source>
        <dbReference type="EMBL" id="AHF05723.1"/>
    </source>
</evidence>
<protein>
    <submittedName>
        <fullName evidence="3">Nucleotide pyrophosphohydrolase</fullName>
    </submittedName>
</protein>
<dbReference type="HOGENOM" id="CLU_038356_1_0_9"/>
<feature type="domain" description="NTP pyrophosphohydrolase MazG-like" evidence="2">
    <location>
        <begin position="389"/>
        <end position="446"/>
    </location>
</feature>
<dbReference type="GO" id="GO:0006203">
    <property type="term" value="P:dGTP catabolic process"/>
    <property type="evidence" value="ECO:0007669"/>
    <property type="project" value="TreeGrafter"/>
</dbReference>
<dbReference type="GO" id="GO:0046081">
    <property type="term" value="P:dUTP catabolic process"/>
    <property type="evidence" value="ECO:0007669"/>
    <property type="project" value="TreeGrafter"/>
</dbReference>
<dbReference type="OrthoDB" id="9808939at2"/>